<feature type="domain" description="LysM" evidence="3">
    <location>
        <begin position="200"/>
        <end position="246"/>
    </location>
</feature>
<dbReference type="Pfam" id="PF01464">
    <property type="entry name" value="SLT"/>
    <property type="match status" value="1"/>
</dbReference>
<organism evidence="4 5">
    <name type="scientific">Oceanisphaera sediminis</name>
    <dbReference type="NCBI Taxonomy" id="981381"/>
    <lineage>
        <taxon>Bacteria</taxon>
        <taxon>Pseudomonadati</taxon>
        <taxon>Pseudomonadota</taxon>
        <taxon>Gammaproteobacteria</taxon>
        <taxon>Aeromonadales</taxon>
        <taxon>Aeromonadaceae</taxon>
        <taxon>Oceanisphaera</taxon>
    </lineage>
</organism>
<dbReference type="PANTHER" id="PTHR37423:SF2">
    <property type="entry name" value="MEMBRANE-BOUND LYTIC MUREIN TRANSGLYCOSYLASE C"/>
    <property type="match status" value="1"/>
</dbReference>
<reference evidence="5" key="1">
    <citation type="journal article" date="2019" name="Int. J. Syst. Evol. Microbiol.">
        <title>The Global Catalogue of Microorganisms (GCM) 10K type strain sequencing project: providing services to taxonomists for standard genome sequencing and annotation.</title>
        <authorList>
            <consortium name="The Broad Institute Genomics Platform"/>
            <consortium name="The Broad Institute Genome Sequencing Center for Infectious Disease"/>
            <person name="Wu L."/>
            <person name="Ma J."/>
        </authorList>
    </citation>
    <scope>NUCLEOTIDE SEQUENCE [LARGE SCALE GENOMIC DNA]</scope>
    <source>
        <strain evidence="5">JCM 17329</strain>
    </source>
</reference>
<dbReference type="InterPro" id="IPR023346">
    <property type="entry name" value="Lysozyme-like_dom_sf"/>
</dbReference>
<evidence type="ECO:0000313" key="4">
    <source>
        <dbReference type="EMBL" id="GAA3702666.1"/>
    </source>
</evidence>
<evidence type="ECO:0000313" key="5">
    <source>
        <dbReference type="Proteomes" id="UP001501479"/>
    </source>
</evidence>
<protein>
    <recommendedName>
        <fullName evidence="3">LysM domain-containing protein</fullName>
    </recommendedName>
</protein>
<dbReference type="SUPFAM" id="SSF53955">
    <property type="entry name" value="Lysozyme-like"/>
    <property type="match status" value="1"/>
</dbReference>
<comment type="similarity">
    <text evidence="1">Belongs to the transglycosylase Slt family.</text>
</comment>
<dbReference type="CDD" id="cd16894">
    <property type="entry name" value="MltD-like"/>
    <property type="match status" value="1"/>
</dbReference>
<sequence>MLLLLIGLTIRPALALPFAPGLYERPEVQRELDYLRRHPSHLELSRTRAENWLPHLLPLLRQHQLPPELAWLPVVESAYQPGALSHAGAAGLWQLMPATARRFGIRIDDEFDGRFATLGASRAALGYLSWLHGYFDGDWLLALAAYNAGEGRVRRAMRKSGSRDFWQLPLPKETRRYVPRFLAVQKLLATPMARGRSSLSEHKITGPVSLSRLARQLGVSVADLKQWNLALKGESLSAHEEYSILVASDRRAGTEQLVPIRPQPLFMAPAAGLDLSSSGALFGEVKAPFSTAPPPGWNRP</sequence>
<dbReference type="PROSITE" id="PS00922">
    <property type="entry name" value="TRANSGLYCOSYLASE"/>
    <property type="match status" value="1"/>
</dbReference>
<proteinExistence type="inferred from homology"/>
<dbReference type="InterPro" id="IPR000189">
    <property type="entry name" value="Transglyc_AS"/>
</dbReference>
<dbReference type="PROSITE" id="PS51782">
    <property type="entry name" value="LYSM"/>
    <property type="match status" value="1"/>
</dbReference>
<accession>A0ABP7D9X4</accession>
<dbReference type="InterPro" id="IPR008258">
    <property type="entry name" value="Transglycosylase_SLT_dom_1"/>
</dbReference>
<keyword evidence="2" id="KW-0732">Signal</keyword>
<feature type="chain" id="PRO_5045437694" description="LysM domain-containing protein" evidence="2">
    <location>
        <begin position="16"/>
        <end position="300"/>
    </location>
</feature>
<gene>
    <name evidence="4" type="ORF">GCM10022421_06600</name>
</gene>
<evidence type="ECO:0000256" key="1">
    <source>
        <dbReference type="ARBA" id="ARBA00007734"/>
    </source>
</evidence>
<dbReference type="PANTHER" id="PTHR37423">
    <property type="entry name" value="SOLUBLE LYTIC MUREIN TRANSGLYCOSYLASE-RELATED"/>
    <property type="match status" value="1"/>
</dbReference>
<dbReference type="EMBL" id="BAABDS010000009">
    <property type="protein sequence ID" value="GAA3702666.1"/>
    <property type="molecule type" value="Genomic_DNA"/>
</dbReference>
<feature type="signal peptide" evidence="2">
    <location>
        <begin position="1"/>
        <end position="15"/>
    </location>
</feature>
<evidence type="ECO:0000259" key="3">
    <source>
        <dbReference type="PROSITE" id="PS51782"/>
    </source>
</evidence>
<dbReference type="InterPro" id="IPR018392">
    <property type="entry name" value="LysM"/>
</dbReference>
<name>A0ABP7D9X4_9GAMM</name>
<comment type="caution">
    <text evidence="4">The sequence shown here is derived from an EMBL/GenBank/DDBJ whole genome shotgun (WGS) entry which is preliminary data.</text>
</comment>
<dbReference type="Proteomes" id="UP001501479">
    <property type="component" value="Unassembled WGS sequence"/>
</dbReference>
<keyword evidence="5" id="KW-1185">Reference proteome</keyword>
<evidence type="ECO:0000256" key="2">
    <source>
        <dbReference type="SAM" id="SignalP"/>
    </source>
</evidence>
<dbReference type="Gene3D" id="1.10.530.10">
    <property type="match status" value="1"/>
</dbReference>